<keyword evidence="5" id="KW-0325">Glycoprotein</keyword>
<evidence type="ECO:0000256" key="6">
    <source>
        <dbReference type="ARBA" id="ARBA00022729"/>
    </source>
</evidence>
<gene>
    <name evidence="13" type="ORF">N7468_010708</name>
</gene>
<keyword evidence="9" id="KW-0349">Heme</keyword>
<evidence type="ECO:0000256" key="8">
    <source>
        <dbReference type="ARBA" id="ARBA00023288"/>
    </source>
</evidence>
<dbReference type="InterPro" id="IPR008427">
    <property type="entry name" value="Extracellular_membr_CFEM_dom"/>
</dbReference>
<feature type="binding site" description="axial binding residue" evidence="9">
    <location>
        <position position="44"/>
    </location>
    <ligand>
        <name>heme</name>
        <dbReference type="ChEBI" id="CHEBI:30413"/>
    </ligand>
    <ligandPart>
        <name>Fe</name>
        <dbReference type="ChEBI" id="CHEBI:18248"/>
    </ligandPart>
</feature>
<keyword evidence="4" id="KW-0964">Secreted</keyword>
<evidence type="ECO:0000259" key="12">
    <source>
        <dbReference type="PROSITE" id="PS52012"/>
    </source>
</evidence>
<proteinExistence type="inferred from homology"/>
<reference evidence="13" key="1">
    <citation type="submission" date="2022-11" db="EMBL/GenBank/DDBJ databases">
        <authorList>
            <person name="Petersen C."/>
        </authorList>
    </citation>
    <scope>NUCLEOTIDE SEQUENCE</scope>
    <source>
        <strain evidence="13">IBT 19713</strain>
    </source>
</reference>
<dbReference type="AlphaFoldDB" id="A0A9W9TAA2"/>
<dbReference type="GO" id="GO:0005576">
    <property type="term" value="C:extracellular region"/>
    <property type="evidence" value="ECO:0007669"/>
    <property type="project" value="UniProtKB-SubCell"/>
</dbReference>
<evidence type="ECO:0000256" key="2">
    <source>
        <dbReference type="ARBA" id="ARBA00004613"/>
    </source>
</evidence>
<evidence type="ECO:0000313" key="14">
    <source>
        <dbReference type="Proteomes" id="UP001150941"/>
    </source>
</evidence>
<comment type="subcellular location">
    <subcellularLocation>
        <location evidence="1">Membrane</location>
        <topology evidence="1">Lipid-anchor</topology>
        <topology evidence="1">GPI-anchor</topology>
    </subcellularLocation>
    <subcellularLocation>
        <location evidence="2">Secreted</location>
    </subcellularLocation>
</comment>
<evidence type="ECO:0000256" key="7">
    <source>
        <dbReference type="ARBA" id="ARBA00023157"/>
    </source>
</evidence>
<comment type="similarity">
    <text evidence="3">Belongs to the RBT5 family.</text>
</comment>
<evidence type="ECO:0000313" key="13">
    <source>
        <dbReference type="EMBL" id="KAJ5215029.1"/>
    </source>
</evidence>
<keyword evidence="5" id="KW-0472">Membrane</keyword>
<keyword evidence="9" id="KW-0408">Iron</keyword>
<reference evidence="13" key="2">
    <citation type="journal article" date="2023" name="IMA Fungus">
        <title>Comparative genomic study of the Penicillium genus elucidates a diverse pangenome and 15 lateral gene transfer events.</title>
        <authorList>
            <person name="Petersen C."/>
            <person name="Sorensen T."/>
            <person name="Nielsen M.R."/>
            <person name="Sondergaard T.E."/>
            <person name="Sorensen J.L."/>
            <person name="Fitzpatrick D.A."/>
            <person name="Frisvad J.C."/>
            <person name="Nielsen K.L."/>
        </authorList>
    </citation>
    <scope>NUCLEOTIDE SEQUENCE</scope>
    <source>
        <strain evidence="13">IBT 19713</strain>
    </source>
</reference>
<dbReference type="RefSeq" id="XP_058325526.1">
    <property type="nucleotide sequence ID" value="XM_058480003.1"/>
</dbReference>
<accession>A0A9W9TAA2</accession>
<evidence type="ECO:0000256" key="3">
    <source>
        <dbReference type="ARBA" id="ARBA00010031"/>
    </source>
</evidence>
<evidence type="ECO:0000256" key="11">
    <source>
        <dbReference type="SAM" id="SignalP"/>
    </source>
</evidence>
<evidence type="ECO:0000256" key="10">
    <source>
        <dbReference type="SAM" id="MobiDB-lite"/>
    </source>
</evidence>
<organism evidence="13 14">
    <name type="scientific">Penicillium chermesinum</name>
    <dbReference type="NCBI Taxonomy" id="63820"/>
    <lineage>
        <taxon>Eukaryota</taxon>
        <taxon>Fungi</taxon>
        <taxon>Dikarya</taxon>
        <taxon>Ascomycota</taxon>
        <taxon>Pezizomycotina</taxon>
        <taxon>Eurotiomycetes</taxon>
        <taxon>Eurotiomycetidae</taxon>
        <taxon>Eurotiales</taxon>
        <taxon>Aspergillaceae</taxon>
        <taxon>Penicillium</taxon>
    </lineage>
</organism>
<evidence type="ECO:0000256" key="4">
    <source>
        <dbReference type="ARBA" id="ARBA00022525"/>
    </source>
</evidence>
<name>A0A9W9TAA2_9EURO</name>
<keyword evidence="7" id="KW-1015">Disulfide bond</keyword>
<comment type="caution">
    <text evidence="13">The sequence shown here is derived from an EMBL/GenBank/DDBJ whole genome shotgun (WGS) entry which is preliminary data.</text>
</comment>
<sequence length="239" mass="24440">MKPIIIFFTLAYLLSFGAAQGLSSLPKCGQECAINALPKECGLDITCICKDKGFFASVACCITETCNLEEQKRKRKGSKATAHSDILTPHTAEVLESAKSICAPGDVTDLPPSIVCPTASNHVTTATVTVTTASTTNSTAVHVAHCTGDHGDVSDCNATPTLSGTSTGATSMMTTHTLTSTYETTLSTTTSHSDASTSAPTDSATSTTAKATHTGGAAAMNKDAYKAAAGAVALFAFFA</sequence>
<feature type="region of interest" description="Disordered" evidence="10">
    <location>
        <begin position="183"/>
        <end position="208"/>
    </location>
</feature>
<feature type="chain" id="PRO_5040875107" description="CFEM domain-containing protein" evidence="11">
    <location>
        <begin position="20"/>
        <end position="239"/>
    </location>
</feature>
<dbReference type="Pfam" id="PF05730">
    <property type="entry name" value="CFEM"/>
    <property type="match status" value="1"/>
</dbReference>
<evidence type="ECO:0000256" key="5">
    <source>
        <dbReference type="ARBA" id="ARBA00022622"/>
    </source>
</evidence>
<dbReference type="Proteomes" id="UP001150941">
    <property type="component" value="Unassembled WGS sequence"/>
</dbReference>
<feature type="domain" description="CFEM" evidence="12">
    <location>
        <begin position="1"/>
        <end position="130"/>
    </location>
</feature>
<dbReference type="PROSITE" id="PS52012">
    <property type="entry name" value="CFEM"/>
    <property type="match status" value="1"/>
</dbReference>
<evidence type="ECO:0000256" key="1">
    <source>
        <dbReference type="ARBA" id="ARBA00004589"/>
    </source>
</evidence>
<feature type="signal peptide" evidence="11">
    <location>
        <begin position="1"/>
        <end position="19"/>
    </location>
</feature>
<dbReference type="GeneID" id="83207307"/>
<dbReference type="OrthoDB" id="3065412at2759"/>
<dbReference type="GO" id="GO:0046872">
    <property type="term" value="F:metal ion binding"/>
    <property type="evidence" value="ECO:0007669"/>
    <property type="project" value="UniProtKB-UniRule"/>
</dbReference>
<keyword evidence="14" id="KW-1185">Reference proteome</keyword>
<evidence type="ECO:0000256" key="9">
    <source>
        <dbReference type="PROSITE-ProRule" id="PRU01356"/>
    </source>
</evidence>
<protein>
    <recommendedName>
        <fullName evidence="12">CFEM domain-containing protein</fullName>
    </recommendedName>
</protein>
<comment type="caution">
    <text evidence="9">Lacks conserved residue(s) required for the propagation of feature annotation.</text>
</comment>
<keyword evidence="6 11" id="KW-0732">Signal</keyword>
<keyword evidence="5" id="KW-0336">GPI-anchor</keyword>
<dbReference type="EMBL" id="JAPQKS010000009">
    <property type="protein sequence ID" value="KAJ5215029.1"/>
    <property type="molecule type" value="Genomic_DNA"/>
</dbReference>
<dbReference type="GO" id="GO:0098552">
    <property type="term" value="C:side of membrane"/>
    <property type="evidence" value="ECO:0007669"/>
    <property type="project" value="UniProtKB-KW"/>
</dbReference>
<keyword evidence="8" id="KW-0449">Lipoprotein</keyword>
<keyword evidence="9" id="KW-0479">Metal-binding</keyword>